<gene>
    <name evidence="2" type="ORF">GMRT_14217</name>
</gene>
<protein>
    <submittedName>
        <fullName evidence="2">Uncharacterized protein</fullName>
    </submittedName>
</protein>
<dbReference type="VEuPathDB" id="GiardiaDB:GMRT_14217"/>
<dbReference type="Proteomes" id="UP000315496">
    <property type="component" value="Chromosome 1"/>
</dbReference>
<reference evidence="2 3" key="1">
    <citation type="submission" date="2019-05" db="EMBL/GenBank/DDBJ databases">
        <title>The compact genome of Giardia muris reveals important steps in the evolution of intestinal protozoan parasites.</title>
        <authorList>
            <person name="Xu F."/>
            <person name="Jimenez-Gonzalez A."/>
            <person name="Einarsson E."/>
            <person name="Astvaldsson A."/>
            <person name="Peirasmaki D."/>
            <person name="Eckmann L."/>
            <person name="Andersson J.O."/>
            <person name="Svard S.G."/>
            <person name="Jerlstrom-Hultqvist J."/>
        </authorList>
    </citation>
    <scope>NUCLEOTIDE SEQUENCE [LARGE SCALE GENOMIC DNA]</scope>
    <source>
        <strain evidence="2 3">Roberts-Thomson</strain>
    </source>
</reference>
<accession>A0A4Z1SWX1</accession>
<evidence type="ECO:0000313" key="2">
    <source>
        <dbReference type="EMBL" id="TNJ30244.1"/>
    </source>
</evidence>
<evidence type="ECO:0000313" key="3">
    <source>
        <dbReference type="Proteomes" id="UP000315496"/>
    </source>
</evidence>
<proteinExistence type="predicted"/>
<evidence type="ECO:0000256" key="1">
    <source>
        <dbReference type="SAM" id="MobiDB-lite"/>
    </source>
</evidence>
<sequence length="157" mass="17917">MEETSYTTDSSEMCSASSSDSESSQYLSAMLRRRDPLRPEDDCGWRGRRRRRVCLLIDLSDSLESSTNSSETYEAPQPRPRYLRRAYHREPGHVIQAPLIKSLELTFASLDTELGEILYETRKPAKEPGLKKLASIFTQLIWDESQTCTTTSNEESS</sequence>
<feature type="region of interest" description="Disordered" evidence="1">
    <location>
        <begin position="1"/>
        <end position="43"/>
    </location>
</feature>
<organism evidence="2 3">
    <name type="scientific">Giardia muris</name>
    <dbReference type="NCBI Taxonomy" id="5742"/>
    <lineage>
        <taxon>Eukaryota</taxon>
        <taxon>Metamonada</taxon>
        <taxon>Diplomonadida</taxon>
        <taxon>Hexamitidae</taxon>
        <taxon>Giardiinae</taxon>
        <taxon>Giardia</taxon>
    </lineage>
</organism>
<keyword evidence="3" id="KW-1185">Reference proteome</keyword>
<comment type="caution">
    <text evidence="2">The sequence shown here is derived from an EMBL/GenBank/DDBJ whole genome shotgun (WGS) entry which is preliminary data.</text>
</comment>
<feature type="compositionally biased region" description="Low complexity" evidence="1">
    <location>
        <begin position="10"/>
        <end position="28"/>
    </location>
</feature>
<dbReference type="AlphaFoldDB" id="A0A4Z1SWX1"/>
<name>A0A4Z1SWX1_GIAMU</name>
<dbReference type="EMBL" id="VDLU01000001">
    <property type="protein sequence ID" value="TNJ30244.1"/>
    <property type="molecule type" value="Genomic_DNA"/>
</dbReference>
<feature type="compositionally biased region" description="Basic and acidic residues" evidence="1">
    <location>
        <begin position="32"/>
        <end position="43"/>
    </location>
</feature>